<protein>
    <recommendedName>
        <fullName evidence="3">Protein kinase domain-containing protein</fullName>
    </recommendedName>
</protein>
<evidence type="ECO:0008006" key="3">
    <source>
        <dbReference type="Google" id="ProtNLM"/>
    </source>
</evidence>
<dbReference type="InterPro" id="IPR011009">
    <property type="entry name" value="Kinase-like_dom_sf"/>
</dbReference>
<evidence type="ECO:0000313" key="2">
    <source>
        <dbReference type="Proteomes" id="UP000075502"/>
    </source>
</evidence>
<dbReference type="Gene3D" id="3.30.200.20">
    <property type="entry name" value="Phosphorylase Kinase, domain 1"/>
    <property type="match status" value="1"/>
</dbReference>
<feature type="non-terminal residue" evidence="1">
    <location>
        <position position="81"/>
    </location>
</feature>
<dbReference type="SUPFAM" id="SSF56112">
    <property type="entry name" value="Protein kinase-like (PK-like)"/>
    <property type="match status" value="1"/>
</dbReference>
<proteinExistence type="predicted"/>
<organism evidence="1 2">
    <name type="scientific">Sorangium cellulosum</name>
    <name type="common">Polyangium cellulosum</name>
    <dbReference type="NCBI Taxonomy" id="56"/>
    <lineage>
        <taxon>Bacteria</taxon>
        <taxon>Pseudomonadati</taxon>
        <taxon>Myxococcota</taxon>
        <taxon>Polyangia</taxon>
        <taxon>Polyangiales</taxon>
        <taxon>Polyangiaceae</taxon>
        <taxon>Sorangium</taxon>
    </lineage>
</organism>
<name>A0A150TKJ6_SORCE</name>
<sequence>MAERFRLLGVAGSGGSAEVWRAVDQERGGVVALKIERQGGGAAAEERAAARRALAREALHAALALSPRLPELVDVGWLSAR</sequence>
<comment type="caution">
    <text evidence="1">The sequence shown here is derived from an EMBL/GenBank/DDBJ whole genome shotgun (WGS) entry which is preliminary data.</text>
</comment>
<accession>A0A150TKJ6</accession>
<evidence type="ECO:0000313" key="1">
    <source>
        <dbReference type="EMBL" id="KYG05233.1"/>
    </source>
</evidence>
<dbReference type="AlphaFoldDB" id="A0A150TKJ6"/>
<dbReference type="Proteomes" id="UP000075502">
    <property type="component" value="Unassembled WGS sequence"/>
</dbReference>
<dbReference type="EMBL" id="JEME01002130">
    <property type="protein sequence ID" value="KYG05233.1"/>
    <property type="molecule type" value="Genomic_DNA"/>
</dbReference>
<reference evidence="1 2" key="1">
    <citation type="submission" date="2014-02" db="EMBL/GenBank/DDBJ databases">
        <title>The small core and large imbalanced accessory genome model reveals a collaborative survival strategy of Sorangium cellulosum strains in nature.</title>
        <authorList>
            <person name="Han K."/>
            <person name="Peng R."/>
            <person name="Blom J."/>
            <person name="Li Y.-Z."/>
        </authorList>
    </citation>
    <scope>NUCLEOTIDE SEQUENCE [LARGE SCALE GENOMIC DNA]</scope>
    <source>
        <strain evidence="1 2">So0007-03</strain>
    </source>
</reference>
<gene>
    <name evidence="1" type="ORF">BE21_42040</name>
</gene>